<evidence type="ECO:0000256" key="1">
    <source>
        <dbReference type="SAM" id="MobiDB-lite"/>
    </source>
</evidence>
<name>A0ABV6IFW9_9BURK</name>
<evidence type="ECO:0000313" key="2">
    <source>
        <dbReference type="EMBL" id="MFC0350698.1"/>
    </source>
</evidence>
<dbReference type="RefSeq" id="WP_390213211.1">
    <property type="nucleotide sequence ID" value="NZ_JBHLXJ010000014.1"/>
</dbReference>
<gene>
    <name evidence="2" type="ORF">ACFFJH_12815</name>
</gene>
<feature type="region of interest" description="Disordered" evidence="1">
    <location>
        <begin position="1"/>
        <end position="60"/>
    </location>
</feature>
<organism evidence="2 3">
    <name type="scientific">Undibacterium danionis</name>
    <dbReference type="NCBI Taxonomy" id="1812100"/>
    <lineage>
        <taxon>Bacteria</taxon>
        <taxon>Pseudomonadati</taxon>
        <taxon>Pseudomonadota</taxon>
        <taxon>Betaproteobacteria</taxon>
        <taxon>Burkholderiales</taxon>
        <taxon>Oxalobacteraceae</taxon>
        <taxon>Undibacterium</taxon>
    </lineage>
</organism>
<feature type="compositionally biased region" description="Low complexity" evidence="1">
    <location>
        <begin position="1"/>
        <end position="30"/>
    </location>
</feature>
<evidence type="ECO:0000313" key="3">
    <source>
        <dbReference type="Proteomes" id="UP001589844"/>
    </source>
</evidence>
<sequence>MDYQASSVSMAGGIGGSSSNANGSSGSGTSIPQSQNFSDAKGGNVTPGLPSQTKGSDQSTTYATISEGSISIAGKSTTAKALVINTDAAKANQQIATTLNIKDILKEQQAMSAAARTVISTSKQVAGDIANNAAKTQDKAQKIIDDKTSTPEQIVEAKKVQAEAKQTQSDWSAGGIYNQALGVVTALTVDKTAGQGGAATANAVGAVVAKQIGDIAKAKDWEEGSPEKVILHRLAGLVQAKLGGTSELSGLTAGATKEALTPVMESFLKSQGYSYGSAEFNDMMKLGSTLIGATVGGLVGNGALDINSGANVTLIAEQSNRKLHPNDYKLAKALASKGIFKEEEILDALRWSGITDGKKLLVEAGHKEAYAVGSDGRVLNITKNEGWVSSSEMAGVSLEPIKGEQLVLKEVLPTAPSAEIIAFIKANTGDTSSPYVLLPAITPKPSITSSLPAVSAGLTRATVMVDGVAYFPLKAECPQGCFDSIAHGIDDPGTLAYERALDDKLARDAVMFGLGLLDPTKIGFGLGRSAAGVGVAKGTVGRTVTREVVEGAIIVKTATNDAIGTTGLINSTRTATSVEVDVALRGVAGSGLPTSLVKGADAAKLASDSPNITAGNGSTALMDGHKIYDPNFNPLSANPSATYRLSDPAHRPTGADVYFGENVSTSYFEVR</sequence>
<dbReference type="EMBL" id="JBHLXJ010000014">
    <property type="protein sequence ID" value="MFC0350698.1"/>
    <property type="molecule type" value="Genomic_DNA"/>
</dbReference>
<reference evidence="2 3" key="1">
    <citation type="submission" date="2024-09" db="EMBL/GenBank/DDBJ databases">
        <authorList>
            <person name="Sun Q."/>
            <person name="Mori K."/>
        </authorList>
    </citation>
    <scope>NUCLEOTIDE SEQUENCE [LARGE SCALE GENOMIC DNA]</scope>
    <source>
        <strain evidence="2 3">CCM 8677</strain>
    </source>
</reference>
<proteinExistence type="predicted"/>
<keyword evidence="3" id="KW-1185">Reference proteome</keyword>
<protein>
    <submittedName>
        <fullName evidence="2">Uncharacterized protein</fullName>
    </submittedName>
</protein>
<comment type="caution">
    <text evidence="2">The sequence shown here is derived from an EMBL/GenBank/DDBJ whole genome shotgun (WGS) entry which is preliminary data.</text>
</comment>
<accession>A0ABV6IFW9</accession>
<dbReference type="Proteomes" id="UP001589844">
    <property type="component" value="Unassembled WGS sequence"/>
</dbReference>
<feature type="compositionally biased region" description="Polar residues" evidence="1">
    <location>
        <begin position="49"/>
        <end position="60"/>
    </location>
</feature>